<dbReference type="CDD" id="cd02440">
    <property type="entry name" value="AdoMet_MTases"/>
    <property type="match status" value="1"/>
</dbReference>
<evidence type="ECO:0000313" key="6">
    <source>
        <dbReference type="Proteomes" id="UP000230859"/>
    </source>
</evidence>
<comment type="caution">
    <text evidence="5">The sequence shown here is derived from an EMBL/GenBank/DDBJ whole genome shotgun (WGS) entry which is preliminary data.</text>
</comment>
<dbReference type="Gene3D" id="3.40.50.150">
    <property type="entry name" value="Vaccinia Virus protein VP39"/>
    <property type="match status" value="1"/>
</dbReference>
<dbReference type="InterPro" id="IPR029063">
    <property type="entry name" value="SAM-dependent_MTases_sf"/>
</dbReference>
<name>A0A2H0LLG2_9BACT</name>
<dbReference type="AlphaFoldDB" id="A0A2H0LLG2"/>
<evidence type="ECO:0000256" key="2">
    <source>
        <dbReference type="ARBA" id="ARBA00022679"/>
    </source>
</evidence>
<dbReference type="EMBL" id="PCVY01000072">
    <property type="protein sequence ID" value="PIQ85253.1"/>
    <property type="molecule type" value="Genomic_DNA"/>
</dbReference>
<proteinExistence type="predicted"/>
<evidence type="ECO:0000313" key="5">
    <source>
        <dbReference type="EMBL" id="PIQ85253.1"/>
    </source>
</evidence>
<accession>A0A2H0LLG2</accession>
<keyword evidence="2" id="KW-0808">Transferase</keyword>
<dbReference type="PANTHER" id="PTHR43464:SF19">
    <property type="entry name" value="UBIQUINONE BIOSYNTHESIS O-METHYLTRANSFERASE, MITOCHONDRIAL"/>
    <property type="match status" value="1"/>
</dbReference>
<organism evidence="5 6">
    <name type="scientific">Candidatus Abzuiibacterium crystallinum</name>
    <dbReference type="NCBI Taxonomy" id="1974748"/>
    <lineage>
        <taxon>Bacteria</taxon>
        <taxon>Pseudomonadati</taxon>
        <taxon>Candidatus Omnitrophota</taxon>
        <taxon>Candidatus Abzuiibacterium</taxon>
    </lineage>
</organism>
<evidence type="ECO:0000256" key="3">
    <source>
        <dbReference type="ARBA" id="ARBA00022691"/>
    </source>
</evidence>
<feature type="domain" description="Methyltransferase type 11" evidence="4">
    <location>
        <begin position="42"/>
        <end position="134"/>
    </location>
</feature>
<evidence type="ECO:0000256" key="1">
    <source>
        <dbReference type="ARBA" id="ARBA00022603"/>
    </source>
</evidence>
<keyword evidence="3" id="KW-0949">S-adenosyl-L-methionine</keyword>
<dbReference type="SUPFAM" id="SSF53335">
    <property type="entry name" value="S-adenosyl-L-methionine-dependent methyltransferases"/>
    <property type="match status" value="1"/>
</dbReference>
<protein>
    <recommendedName>
        <fullName evidence="4">Methyltransferase type 11 domain-containing protein</fullName>
    </recommendedName>
</protein>
<dbReference type="GO" id="GO:0008757">
    <property type="term" value="F:S-adenosylmethionine-dependent methyltransferase activity"/>
    <property type="evidence" value="ECO:0007669"/>
    <property type="project" value="InterPro"/>
</dbReference>
<dbReference type="PANTHER" id="PTHR43464">
    <property type="entry name" value="METHYLTRANSFERASE"/>
    <property type="match status" value="1"/>
</dbReference>
<reference evidence="5 6" key="1">
    <citation type="submission" date="2017-09" db="EMBL/GenBank/DDBJ databases">
        <title>Depth-based differentiation of microbial function through sediment-hosted aquifers and enrichment of novel symbionts in the deep terrestrial subsurface.</title>
        <authorList>
            <person name="Probst A.J."/>
            <person name="Ladd B."/>
            <person name="Jarett J.K."/>
            <person name="Geller-Mcgrath D.E."/>
            <person name="Sieber C.M."/>
            <person name="Emerson J.B."/>
            <person name="Anantharaman K."/>
            <person name="Thomas B.C."/>
            <person name="Malmstrom R."/>
            <person name="Stieglmeier M."/>
            <person name="Klingl A."/>
            <person name="Woyke T."/>
            <person name="Ryan C.M."/>
            <person name="Banfield J.F."/>
        </authorList>
    </citation>
    <scope>NUCLEOTIDE SEQUENCE [LARGE SCALE GENOMIC DNA]</scope>
    <source>
        <strain evidence="5">CG11_big_fil_rev_8_21_14_0_20_45_26</strain>
    </source>
</reference>
<keyword evidence="1" id="KW-0489">Methyltransferase</keyword>
<gene>
    <name evidence="5" type="ORF">COV74_09865</name>
</gene>
<dbReference type="Proteomes" id="UP000230859">
    <property type="component" value="Unassembled WGS sequence"/>
</dbReference>
<dbReference type="GO" id="GO:0032259">
    <property type="term" value="P:methylation"/>
    <property type="evidence" value="ECO:0007669"/>
    <property type="project" value="UniProtKB-KW"/>
</dbReference>
<dbReference type="InterPro" id="IPR013216">
    <property type="entry name" value="Methyltransf_11"/>
</dbReference>
<dbReference type="Pfam" id="PF08241">
    <property type="entry name" value="Methyltransf_11"/>
    <property type="match status" value="1"/>
</dbReference>
<evidence type="ECO:0000259" key="4">
    <source>
        <dbReference type="Pfam" id="PF08241"/>
    </source>
</evidence>
<sequence>MEPYEYQTLFDLEESYWWFCGMRAALRQVFQDYHLGHAERLLDAGCGTGRHVELLQELSPQIAFGLDYSEHAVPFWKRKQLNRMVRGSLNTLPYQTGAFDVVISIDVIESNGIMVEEAFAEIARVTKPNGFVIVTAPAYRWLYSREHDRAVDASKRFSENELRQAIQRAGLRVRRLTHLFPSLFPLIALARLASRLPPHHPDLQPVSDIKPLPRWLNACFTWLVLKEAQGLKWLDYAWGSTLMAVAQK</sequence>